<proteinExistence type="predicted"/>
<keyword evidence="2" id="KW-1185">Reference proteome</keyword>
<name>A0ACC1IMI7_9FUNG</name>
<dbReference type="Proteomes" id="UP001150581">
    <property type="component" value="Unassembled WGS sequence"/>
</dbReference>
<evidence type="ECO:0000313" key="1">
    <source>
        <dbReference type="EMBL" id="KAJ1896630.1"/>
    </source>
</evidence>
<reference evidence="1" key="1">
    <citation type="submission" date="2022-07" db="EMBL/GenBank/DDBJ databases">
        <title>Phylogenomic reconstructions and comparative analyses of Kickxellomycotina fungi.</title>
        <authorList>
            <person name="Reynolds N.K."/>
            <person name="Stajich J.E."/>
            <person name="Barry K."/>
            <person name="Grigoriev I.V."/>
            <person name="Crous P."/>
            <person name="Smith M.E."/>
        </authorList>
    </citation>
    <scope>NUCLEOTIDE SEQUENCE</scope>
    <source>
        <strain evidence="1">Benny 63K</strain>
    </source>
</reference>
<organism evidence="1 2">
    <name type="scientific">Kickxella alabastrina</name>
    <dbReference type="NCBI Taxonomy" id="61397"/>
    <lineage>
        <taxon>Eukaryota</taxon>
        <taxon>Fungi</taxon>
        <taxon>Fungi incertae sedis</taxon>
        <taxon>Zoopagomycota</taxon>
        <taxon>Kickxellomycotina</taxon>
        <taxon>Kickxellomycetes</taxon>
        <taxon>Kickxellales</taxon>
        <taxon>Kickxellaceae</taxon>
        <taxon>Kickxella</taxon>
    </lineage>
</organism>
<comment type="caution">
    <text evidence="1">The sequence shown here is derived from an EMBL/GenBank/DDBJ whole genome shotgun (WGS) entry which is preliminary data.</text>
</comment>
<dbReference type="EMBL" id="JANBPG010000424">
    <property type="protein sequence ID" value="KAJ1896630.1"/>
    <property type="molecule type" value="Genomic_DNA"/>
</dbReference>
<gene>
    <name evidence="1" type="ORF">LPJ66_003870</name>
</gene>
<sequence length="750" mass="81151">MWKAFGRNRTTVTCWFCNEPTHLPPTSNSPSPSPRQIPQTPQDWHCTKCDNQNTLDAHGHIVDSRAEMYNESPPRPPRQLPATQQSPAEQVFCSACQRNQELVCQILAAYLPDEDDPEYGDRADNAEEYAGQLRKRYPLVCRACQVRVDRRLQQQAQWVYRRELASALQRSACTKRLAARILRPQPTLRRKWAVLMWVLCALVALVACPVATWAVYLGVYAGVVPLPALAGAGLLALAALTFLSRLVNPLWLYIACNPGMRAAGLPMYRRRVAQLALLRLLAACLLLLLATAPHALAWPVLAAADLALCWLAASNLRTHSGRRQPHHSSGASLTPKGSKAAARASSLAAGKGSMTPGDAQLALASLQSLSFGVSETNKDQDDSFSGLDLAAARPSASSSPWAARTSIRRRAIGNHRRLDTGDSSGDDNNDSNGNNANESAFGADIMAGLNTLSVGSQRKLTRAASAHRDADPQSMDVDPVSSLLSGSSFMLSSATGKHPATAAGSAEQPPRPFVPKYFNRQHTTGLETKMSSFSLNDSDDDNNADDGSYQGILGNTAMDSWLLGILHRQGALLLRSTAAIGLFAATVLLGSRLPMQFLWIARVVLAAAVAATVLFSSTTAGFEQNTGRVSDVIRHLDRHRQAQNKGWIGQLLMRRILGCTLLMGLVGIPAVFIAMPCQHPALEVGVAEDMVAFGLSLLPLRRWALARQMAGDVLRSALCRMVLPDIARLPPVLIQLDCVVELACLVFILL</sequence>
<accession>A0ACC1IMI7</accession>
<evidence type="ECO:0000313" key="2">
    <source>
        <dbReference type="Proteomes" id="UP001150581"/>
    </source>
</evidence>
<protein>
    <submittedName>
        <fullName evidence="1">Uncharacterized protein</fullName>
    </submittedName>
</protein>